<keyword evidence="1" id="KW-0732">Signal</keyword>
<name>A0A9D6YYN8_9BACT</name>
<proteinExistence type="predicted"/>
<protein>
    <submittedName>
        <fullName evidence="2">Uncharacterized protein</fullName>
    </submittedName>
</protein>
<feature type="chain" id="PRO_5038899304" evidence="1">
    <location>
        <begin position="19"/>
        <end position="117"/>
    </location>
</feature>
<evidence type="ECO:0000313" key="2">
    <source>
        <dbReference type="EMBL" id="MBI5247918.1"/>
    </source>
</evidence>
<evidence type="ECO:0000313" key="3">
    <source>
        <dbReference type="Proteomes" id="UP000807825"/>
    </source>
</evidence>
<reference evidence="2" key="1">
    <citation type="submission" date="2020-07" db="EMBL/GenBank/DDBJ databases">
        <title>Huge and variable diversity of episymbiotic CPR bacteria and DPANN archaea in groundwater ecosystems.</title>
        <authorList>
            <person name="He C.Y."/>
            <person name="Keren R."/>
            <person name="Whittaker M."/>
            <person name="Farag I.F."/>
            <person name="Doudna J."/>
            <person name="Cate J.H.D."/>
            <person name="Banfield J.F."/>
        </authorList>
    </citation>
    <scope>NUCLEOTIDE SEQUENCE</scope>
    <source>
        <strain evidence="2">NC_groundwater_1664_Pr3_B-0.1um_52_9</strain>
    </source>
</reference>
<dbReference type="EMBL" id="JACRDE010000013">
    <property type="protein sequence ID" value="MBI5247918.1"/>
    <property type="molecule type" value="Genomic_DNA"/>
</dbReference>
<comment type="caution">
    <text evidence="2">The sequence shown here is derived from an EMBL/GenBank/DDBJ whole genome shotgun (WGS) entry which is preliminary data.</text>
</comment>
<evidence type="ECO:0000256" key="1">
    <source>
        <dbReference type="SAM" id="SignalP"/>
    </source>
</evidence>
<organism evidence="2 3">
    <name type="scientific">Desulfomonile tiedjei</name>
    <dbReference type="NCBI Taxonomy" id="2358"/>
    <lineage>
        <taxon>Bacteria</taxon>
        <taxon>Pseudomonadati</taxon>
        <taxon>Thermodesulfobacteriota</taxon>
        <taxon>Desulfomonilia</taxon>
        <taxon>Desulfomonilales</taxon>
        <taxon>Desulfomonilaceae</taxon>
        <taxon>Desulfomonile</taxon>
    </lineage>
</organism>
<feature type="signal peptide" evidence="1">
    <location>
        <begin position="1"/>
        <end position="18"/>
    </location>
</feature>
<gene>
    <name evidence="2" type="ORF">HY912_00355</name>
</gene>
<sequence>MPKLVLITMVLISFVAVAEVSATCTGYVNSLDEISLKIERLKDMIFLNYQKSGLVMWAPLYYWVTDGGNEIFYCYALLPLGQMDPILMDRVNKYCTDCGTEPVYIPIRINRGGIARS</sequence>
<dbReference type="AlphaFoldDB" id="A0A9D6YYN8"/>
<dbReference type="Proteomes" id="UP000807825">
    <property type="component" value="Unassembled WGS sequence"/>
</dbReference>
<accession>A0A9D6YYN8</accession>